<dbReference type="OrthoDB" id="8320584at2"/>
<proteinExistence type="inferred from homology"/>
<feature type="compositionally biased region" description="Polar residues" evidence="2">
    <location>
        <begin position="566"/>
        <end position="581"/>
    </location>
</feature>
<keyword evidence="5" id="KW-1185">Reference proteome</keyword>
<dbReference type="AlphaFoldDB" id="A0A4R3YJ61"/>
<evidence type="ECO:0000313" key="5">
    <source>
        <dbReference type="Proteomes" id="UP000295719"/>
    </source>
</evidence>
<evidence type="ECO:0000256" key="1">
    <source>
        <dbReference type="ARBA" id="ARBA00010116"/>
    </source>
</evidence>
<dbReference type="PANTHER" id="PTHR39576:SF2">
    <property type="entry name" value="ATTACHING AND EFFACING PROTEIN HOMOLOG-RELATED"/>
    <property type="match status" value="1"/>
</dbReference>
<dbReference type="PANTHER" id="PTHR39576">
    <property type="entry name" value="ATTACHING AND EFFACING PROTEIN HOMOLOG-RELATED-RELATED"/>
    <property type="match status" value="1"/>
</dbReference>
<dbReference type="Gene3D" id="2.40.160.160">
    <property type="entry name" value="Inverse autotransporter, beta-domain"/>
    <property type="match status" value="1"/>
</dbReference>
<name>A0A4R3YJ61_9GAMM</name>
<sequence>MTNDTNIAGFIAVIFSFGSTGCSSHIPIMSSSVTIDEKGKKYLQHYELGDAVLSPNDEFQPESMFLSQSNKSIVDTNTMPSYITTPDIALRANLAVTDEGRKENSLILLSSHADSHVGLIFNQLGLHQHDHNKTLSIGVGHRILQQNHAFGYNVFWDNEFSGINYQRMGMGVEYFRDYLHLSVNGYTPLRGWHSSAEPRQFKVRPASGYDIQAMAWLPNFPQLSGQMKFAHYLGGDISISDRQYQGNDPYALSVGVNYRPIAMLSLGIKKSFMSHQPDETSFDISVNYLIGTPLNQQITQYWLPAGNLKRLSQHFVERSNIIALQQIKPSTPFSAPNVLEEQWGQGEDNVETNQQTGQETENDSFIEREYSIADGEILPREGMSAGDITLNHEDINDSRGEQIDSINDENIDFREVHASLLPIGEINADSVLRQHNETEYASTSETGVHSHDVASPSGQPGETELSNDEYFEDIDYDDHNRYMPRTFDGNLQLDESVSRFIFSDDHNVTADTDAKNATANSAMRLVGSQADAIAGHTVKSANEFVATGGEIAASGSLRADPGCITPSKSEASKVNSLNQNARPRPNMKPTDTVYYTNNIDVNASLQNNVELADGPKEIASLTDDYSYDFSFNKGSHSLYYTLLPGMSNDFGSENSLITAENRSSHHPEKNTPTLGSSQNAAPILITKVDNVLFPSDLETKGGRSPVSNDLIIDKTPPVLLRQVSQQSAKQPSSSLIPFENYKPRIVGYKKKG</sequence>
<dbReference type="InterPro" id="IPR024519">
    <property type="entry name" value="IAT_beta"/>
</dbReference>
<evidence type="ECO:0000259" key="3">
    <source>
        <dbReference type="Pfam" id="PF11924"/>
    </source>
</evidence>
<dbReference type="InterPro" id="IPR038177">
    <property type="entry name" value="IAT_beta_sf"/>
</dbReference>
<dbReference type="Pfam" id="PF11924">
    <property type="entry name" value="IAT_beta"/>
    <property type="match status" value="1"/>
</dbReference>
<feature type="region of interest" description="Disordered" evidence="2">
    <location>
        <begin position="659"/>
        <end position="680"/>
    </location>
</feature>
<evidence type="ECO:0000256" key="2">
    <source>
        <dbReference type="SAM" id="MobiDB-lite"/>
    </source>
</evidence>
<comment type="similarity">
    <text evidence="1">Belongs to the intimin/invasin family.</text>
</comment>
<comment type="caution">
    <text evidence="4">The sequence shown here is derived from an EMBL/GenBank/DDBJ whole genome shotgun (WGS) entry which is preliminary data.</text>
</comment>
<dbReference type="EMBL" id="SMCR01000013">
    <property type="protein sequence ID" value="TCV92240.1"/>
    <property type="molecule type" value="Genomic_DNA"/>
</dbReference>
<gene>
    <name evidence="4" type="ORF">EDC52_11365</name>
</gene>
<feature type="region of interest" description="Disordered" evidence="2">
    <location>
        <begin position="439"/>
        <end position="465"/>
    </location>
</feature>
<reference evidence="4 5" key="1">
    <citation type="submission" date="2019-03" db="EMBL/GenBank/DDBJ databases">
        <title>Genomic Encyclopedia of Type Strains, Phase IV (KMG-IV): sequencing the most valuable type-strain genomes for metagenomic binning, comparative biology and taxonomic classification.</title>
        <authorList>
            <person name="Goeker M."/>
        </authorList>
    </citation>
    <scope>NUCLEOTIDE SEQUENCE [LARGE SCALE GENOMIC DNA]</scope>
    <source>
        <strain evidence="4 5">DSM 19580</strain>
    </source>
</reference>
<dbReference type="InterPro" id="IPR051715">
    <property type="entry name" value="Intimin-Invasin_domain"/>
</dbReference>
<feature type="compositionally biased region" description="Polar residues" evidence="2">
    <location>
        <begin position="670"/>
        <end position="680"/>
    </location>
</feature>
<dbReference type="Proteomes" id="UP000295719">
    <property type="component" value="Unassembled WGS sequence"/>
</dbReference>
<feature type="domain" description="Inverse autotransporter beta-domain" evidence="3">
    <location>
        <begin position="88"/>
        <end position="319"/>
    </location>
</feature>
<organism evidence="4 5">
    <name type="scientific">Biostraticola tofi</name>
    <dbReference type="NCBI Taxonomy" id="466109"/>
    <lineage>
        <taxon>Bacteria</taxon>
        <taxon>Pseudomonadati</taxon>
        <taxon>Pseudomonadota</taxon>
        <taxon>Gammaproteobacteria</taxon>
        <taxon>Enterobacterales</taxon>
        <taxon>Bruguierivoracaceae</taxon>
        <taxon>Biostraticola</taxon>
    </lineage>
</organism>
<feature type="region of interest" description="Disordered" evidence="2">
    <location>
        <begin position="566"/>
        <end position="589"/>
    </location>
</feature>
<protein>
    <submittedName>
        <fullName evidence="4">Inverse autotransporter-like protein with beta domain</fullName>
    </submittedName>
</protein>
<dbReference type="GO" id="GO:0009279">
    <property type="term" value="C:cell outer membrane"/>
    <property type="evidence" value="ECO:0007669"/>
    <property type="project" value="TreeGrafter"/>
</dbReference>
<accession>A0A4R3YJ61</accession>
<evidence type="ECO:0000313" key="4">
    <source>
        <dbReference type="EMBL" id="TCV92240.1"/>
    </source>
</evidence>
<dbReference type="RefSeq" id="WP_131867493.1">
    <property type="nucleotide sequence ID" value="NZ_SMCR01000013.1"/>
</dbReference>